<dbReference type="GO" id="GO:0003677">
    <property type="term" value="F:DNA binding"/>
    <property type="evidence" value="ECO:0007669"/>
    <property type="project" value="UniProtKB-KW"/>
</dbReference>
<keyword evidence="2" id="KW-0371">Homeobox</keyword>
<name>A0A2P2L1N9_RHIMU</name>
<keyword evidence="1" id="KW-0472">Membrane</keyword>
<keyword evidence="1" id="KW-0812">Transmembrane</keyword>
<dbReference type="AlphaFoldDB" id="A0A2P2L1N9"/>
<keyword evidence="2" id="KW-0238">DNA-binding</keyword>
<accession>A0A2P2L1N9</accession>
<dbReference type="EMBL" id="GGEC01031374">
    <property type="protein sequence ID" value="MBX11858.1"/>
    <property type="molecule type" value="Transcribed_RNA"/>
</dbReference>
<evidence type="ECO:0000256" key="1">
    <source>
        <dbReference type="SAM" id="Phobius"/>
    </source>
</evidence>
<reference evidence="2" key="1">
    <citation type="submission" date="2018-02" db="EMBL/GenBank/DDBJ databases">
        <title>Rhizophora mucronata_Transcriptome.</title>
        <authorList>
            <person name="Meera S.P."/>
            <person name="Sreeshan A."/>
            <person name="Augustine A."/>
        </authorList>
    </citation>
    <scope>NUCLEOTIDE SEQUENCE</scope>
    <source>
        <tissue evidence="2">Leaf</tissue>
    </source>
</reference>
<evidence type="ECO:0000313" key="2">
    <source>
        <dbReference type="EMBL" id="MBX11858.1"/>
    </source>
</evidence>
<protein>
    <submittedName>
        <fullName evidence="2">Homeobox protein</fullName>
    </submittedName>
</protein>
<proteinExistence type="predicted"/>
<organism evidence="2">
    <name type="scientific">Rhizophora mucronata</name>
    <name type="common">Asiatic mangrove</name>
    <dbReference type="NCBI Taxonomy" id="61149"/>
    <lineage>
        <taxon>Eukaryota</taxon>
        <taxon>Viridiplantae</taxon>
        <taxon>Streptophyta</taxon>
        <taxon>Embryophyta</taxon>
        <taxon>Tracheophyta</taxon>
        <taxon>Spermatophyta</taxon>
        <taxon>Magnoliopsida</taxon>
        <taxon>eudicotyledons</taxon>
        <taxon>Gunneridae</taxon>
        <taxon>Pentapetalae</taxon>
        <taxon>rosids</taxon>
        <taxon>fabids</taxon>
        <taxon>Malpighiales</taxon>
        <taxon>Rhizophoraceae</taxon>
        <taxon>Rhizophora</taxon>
    </lineage>
</organism>
<feature type="transmembrane region" description="Helical" evidence="1">
    <location>
        <begin position="25"/>
        <end position="44"/>
    </location>
</feature>
<keyword evidence="1" id="KW-1133">Transmembrane helix</keyword>
<sequence length="51" mass="6104">MWRSLAIQINTSYRLLPRFLDINLFAYRAMIMTTMMMIMMIVGLSRETQTE</sequence>